<dbReference type="InterPro" id="IPR005537">
    <property type="entry name" value="RAMP_III_fam"/>
</dbReference>
<protein>
    <submittedName>
        <fullName evidence="3">Type III-B CRISPR module RAMP protein Cmr4</fullName>
    </submittedName>
</protein>
<dbReference type="Proteomes" id="UP000266301">
    <property type="component" value="Chromosome"/>
</dbReference>
<feature type="domain" description="CRISPR type III-associated protein" evidence="2">
    <location>
        <begin position="10"/>
        <end position="279"/>
    </location>
</feature>
<evidence type="ECO:0000259" key="2">
    <source>
        <dbReference type="Pfam" id="PF03787"/>
    </source>
</evidence>
<dbReference type="AlphaFoldDB" id="A0A386H434"/>
<dbReference type="PANTHER" id="PTHR36700:SF1">
    <property type="entry name" value="CRISPR SYSTEM CMR SUBUNIT CMR4"/>
    <property type="match status" value="1"/>
</dbReference>
<evidence type="ECO:0000256" key="1">
    <source>
        <dbReference type="ARBA" id="ARBA00023118"/>
    </source>
</evidence>
<dbReference type="NCBIfam" id="TIGR02580">
    <property type="entry name" value="cas_RAMP_Cmr4"/>
    <property type="match status" value="1"/>
</dbReference>
<evidence type="ECO:0000313" key="3">
    <source>
        <dbReference type="EMBL" id="AYD40245.1"/>
    </source>
</evidence>
<name>A0A386H434_9CLOT</name>
<reference evidence="3 4" key="1">
    <citation type="journal article" date="2019" name="Int. J. Syst. Evol. Microbiol.">
        <title>Clostridium fermenticellae sp. nov., isolated from the mud in a fermentation cellar for the production of the Chinese liquor, baijiu.</title>
        <authorList>
            <person name="Xu P.X."/>
            <person name="Chai L.J."/>
            <person name="Qiu T."/>
            <person name="Zhang X.J."/>
            <person name="Lu Z.M."/>
            <person name="Xiao C."/>
            <person name="Wang S.T."/>
            <person name="Shen C.H."/>
            <person name="Shi J.S."/>
            <person name="Xu Z.H."/>
        </authorList>
    </citation>
    <scope>NUCLEOTIDE SEQUENCE [LARGE SCALE GENOMIC DNA]</scope>
    <source>
        <strain evidence="3 4">JN500901</strain>
    </source>
</reference>
<dbReference type="OrthoDB" id="9789361at2"/>
<dbReference type="InterPro" id="IPR013410">
    <property type="entry name" value="CRISPR-assoc_RAMP_Cmr4"/>
</dbReference>
<accession>A0A386H434</accession>
<dbReference type="GO" id="GO:0051607">
    <property type="term" value="P:defense response to virus"/>
    <property type="evidence" value="ECO:0007669"/>
    <property type="project" value="UniProtKB-KW"/>
</dbReference>
<proteinExistence type="predicted"/>
<dbReference type="PANTHER" id="PTHR36700">
    <property type="entry name" value="CRISPR SYSTEM CMR SUBUNIT CMR4"/>
    <property type="match status" value="1"/>
</dbReference>
<sequence length="284" mass="32517">MFNNVTPIAIRAITPIHAGIGRNLGLIDMPIQKEKHTGIPKIEGSTIKGCMKEQHRIKNGKNTYKLFGGEDDDKNAGIIGFTDARLLFYPIPTLKGIFAYVTCPYLLNRYFEDISLIPEECDKNVEDENSKYEKITDGKCVILKEINDQEDKKENKKIILDEYSFEIEKNKEISNKFDLKKFDLKNDKYIVVISDNDFVEIITLCKEIITRNRIDESTGTVTERALFVEEYLPSEAILYTLMLQNSIVDKENLYDNYKNNLPKITQIGGNTTIGKGIVKMKIIE</sequence>
<organism evidence="3 4">
    <name type="scientific">Clostridium fermenticellae</name>
    <dbReference type="NCBI Taxonomy" id="2068654"/>
    <lineage>
        <taxon>Bacteria</taxon>
        <taxon>Bacillati</taxon>
        <taxon>Bacillota</taxon>
        <taxon>Clostridia</taxon>
        <taxon>Eubacteriales</taxon>
        <taxon>Clostridiaceae</taxon>
        <taxon>Clostridium</taxon>
    </lineage>
</organism>
<dbReference type="Pfam" id="PF03787">
    <property type="entry name" value="RAMPs"/>
    <property type="match status" value="1"/>
</dbReference>
<gene>
    <name evidence="3" type="primary">cmr4</name>
    <name evidence="3" type="ORF">D4Z93_06820</name>
</gene>
<keyword evidence="1" id="KW-0051">Antiviral defense</keyword>
<dbReference type="EMBL" id="CP032416">
    <property type="protein sequence ID" value="AYD40245.1"/>
    <property type="molecule type" value="Genomic_DNA"/>
</dbReference>
<dbReference type="KEGG" id="cfer:D4Z93_06820"/>
<keyword evidence="4" id="KW-1185">Reference proteome</keyword>
<dbReference type="RefSeq" id="WP_119971686.1">
    <property type="nucleotide sequence ID" value="NZ_CP032416.1"/>
</dbReference>
<evidence type="ECO:0000313" key="4">
    <source>
        <dbReference type="Proteomes" id="UP000266301"/>
    </source>
</evidence>